<feature type="compositionally biased region" description="Basic and acidic residues" evidence="1">
    <location>
        <begin position="251"/>
        <end position="282"/>
    </location>
</feature>
<feature type="compositionally biased region" description="Basic and acidic residues" evidence="1">
    <location>
        <begin position="122"/>
        <end position="172"/>
    </location>
</feature>
<evidence type="ECO:0000313" key="2">
    <source>
        <dbReference type="EMBL" id="KKN97643.1"/>
    </source>
</evidence>
<dbReference type="AlphaFoldDB" id="A0A0F9XZ34"/>
<proteinExistence type="predicted"/>
<feature type="region of interest" description="Disordered" evidence="1">
    <location>
        <begin position="1"/>
        <end position="22"/>
    </location>
</feature>
<reference evidence="2" key="1">
    <citation type="journal article" date="2015" name="Nature">
        <title>Complex archaea that bridge the gap between prokaryotes and eukaryotes.</title>
        <authorList>
            <person name="Spang A."/>
            <person name="Saw J.H."/>
            <person name="Jorgensen S.L."/>
            <person name="Zaremba-Niedzwiedzka K."/>
            <person name="Martijn J."/>
            <person name="Lind A.E."/>
            <person name="van Eijk R."/>
            <person name="Schleper C."/>
            <person name="Guy L."/>
            <person name="Ettema T.J."/>
        </authorList>
    </citation>
    <scope>NUCLEOTIDE SEQUENCE</scope>
</reference>
<evidence type="ECO:0008006" key="3">
    <source>
        <dbReference type="Google" id="ProtNLM"/>
    </source>
</evidence>
<sequence>MTDHDKQRNSEEIERDINQSRERLDSTLHEIEERFSPQQLLNTSYEYLRHGGANEFVSNLGTTIKQNPLPFLLTSAGIGWLMLAQRNPNEARQHRYASPVDQRFYSGAENSYGTPAGVAGAPEHHTDSEGRLSEMAHKAKDSAHHLSDRAKQTAHQWGEKAHHMGDSMRESTSHLQHGAQDSLHSMGQRTRQTQQQASDFIQEHPLVVGALGFALGAALGGIFPATKKEDEYFGEYRDRALHKAAQTGQEQMDKAQHSLHEKVESYKEASHQGKVSQDKEADVNAPQDKASEVKDTPVPAEKTSPEQRDRPGMASSEQGSSERHSQGLANSNTPSGNTQGSGTNRTP</sequence>
<feature type="region of interest" description="Disordered" evidence="1">
    <location>
        <begin position="108"/>
        <end position="197"/>
    </location>
</feature>
<dbReference type="Pfam" id="PF12277">
    <property type="entry name" value="DUF3618"/>
    <property type="match status" value="1"/>
</dbReference>
<dbReference type="InterPro" id="IPR022062">
    <property type="entry name" value="DUF3618"/>
</dbReference>
<feature type="compositionally biased region" description="Polar residues" evidence="1">
    <location>
        <begin position="182"/>
        <end position="197"/>
    </location>
</feature>
<protein>
    <recommendedName>
        <fullName evidence="3">DUF3618 domain-containing protein</fullName>
    </recommendedName>
</protein>
<feature type="region of interest" description="Disordered" evidence="1">
    <location>
        <begin position="244"/>
        <end position="347"/>
    </location>
</feature>
<organism evidence="2">
    <name type="scientific">marine sediment metagenome</name>
    <dbReference type="NCBI Taxonomy" id="412755"/>
    <lineage>
        <taxon>unclassified sequences</taxon>
        <taxon>metagenomes</taxon>
        <taxon>ecological metagenomes</taxon>
    </lineage>
</organism>
<gene>
    <name evidence="2" type="ORF">LCGC14_0154550</name>
</gene>
<evidence type="ECO:0000256" key="1">
    <source>
        <dbReference type="SAM" id="MobiDB-lite"/>
    </source>
</evidence>
<dbReference type="EMBL" id="LAZR01000056">
    <property type="protein sequence ID" value="KKN97643.1"/>
    <property type="molecule type" value="Genomic_DNA"/>
</dbReference>
<accession>A0A0F9XZ34</accession>
<comment type="caution">
    <text evidence="2">The sequence shown here is derived from an EMBL/GenBank/DDBJ whole genome shotgun (WGS) entry which is preliminary data.</text>
</comment>
<name>A0A0F9XZ34_9ZZZZ</name>
<feature type="compositionally biased region" description="Polar residues" evidence="1">
    <location>
        <begin position="327"/>
        <end position="347"/>
    </location>
</feature>